<dbReference type="PANTHER" id="PTHR30213">
    <property type="entry name" value="INNER MEMBRANE PROTEIN YHJD"/>
    <property type="match status" value="1"/>
</dbReference>
<feature type="transmembrane region" description="Helical" evidence="7">
    <location>
        <begin position="64"/>
        <end position="83"/>
    </location>
</feature>
<accession>A0ABY4FU73</accession>
<feature type="transmembrane region" description="Helical" evidence="7">
    <location>
        <begin position="248"/>
        <end position="273"/>
    </location>
</feature>
<protein>
    <submittedName>
        <fullName evidence="8">YihY/virulence factor BrkB family protein</fullName>
    </submittedName>
</protein>
<evidence type="ECO:0000256" key="2">
    <source>
        <dbReference type="ARBA" id="ARBA00022475"/>
    </source>
</evidence>
<keyword evidence="5 7" id="KW-0472">Membrane</keyword>
<dbReference type="RefSeq" id="WP_244685028.1">
    <property type="nucleotide sequence ID" value="NZ_CP095043.1"/>
</dbReference>
<evidence type="ECO:0000256" key="3">
    <source>
        <dbReference type="ARBA" id="ARBA00022692"/>
    </source>
</evidence>
<organism evidence="8 9">
    <name type="scientific">Leucobacter rhizosphaerae</name>
    <dbReference type="NCBI Taxonomy" id="2932245"/>
    <lineage>
        <taxon>Bacteria</taxon>
        <taxon>Bacillati</taxon>
        <taxon>Actinomycetota</taxon>
        <taxon>Actinomycetes</taxon>
        <taxon>Micrococcales</taxon>
        <taxon>Microbacteriaceae</taxon>
        <taxon>Leucobacter</taxon>
    </lineage>
</organism>
<keyword evidence="3 7" id="KW-0812">Transmembrane</keyword>
<gene>
    <name evidence="8" type="ORF">MUN76_12270</name>
</gene>
<feature type="transmembrane region" description="Helical" evidence="7">
    <location>
        <begin position="212"/>
        <end position="236"/>
    </location>
</feature>
<dbReference type="EMBL" id="CP095043">
    <property type="protein sequence ID" value="UOQ59812.1"/>
    <property type="molecule type" value="Genomic_DNA"/>
</dbReference>
<dbReference type="PANTHER" id="PTHR30213:SF1">
    <property type="entry name" value="INNER MEMBRANE PROTEIN YHJD"/>
    <property type="match status" value="1"/>
</dbReference>
<dbReference type="InterPro" id="IPR017039">
    <property type="entry name" value="Virul_fac_BrkB"/>
</dbReference>
<evidence type="ECO:0000256" key="5">
    <source>
        <dbReference type="ARBA" id="ARBA00023136"/>
    </source>
</evidence>
<evidence type="ECO:0000256" key="6">
    <source>
        <dbReference type="SAM" id="MobiDB-lite"/>
    </source>
</evidence>
<evidence type="ECO:0000256" key="4">
    <source>
        <dbReference type="ARBA" id="ARBA00022989"/>
    </source>
</evidence>
<feature type="transmembrane region" description="Helical" evidence="7">
    <location>
        <begin position="173"/>
        <end position="192"/>
    </location>
</feature>
<dbReference type="Proteomes" id="UP000831775">
    <property type="component" value="Chromosome"/>
</dbReference>
<name>A0ABY4FU73_9MICO</name>
<evidence type="ECO:0000256" key="1">
    <source>
        <dbReference type="ARBA" id="ARBA00004651"/>
    </source>
</evidence>
<sequence>MTSTPRSPHRPEGEEAGASSRVAETVERGRSIWEWVQLTRPWRTFSHFTNVGGNVLTAGMSYQALFAVFAALWVGFGVFGIWLRDRPELLDSIVTQINTFIPGLLSESGTPGAISLDVLLGARVLDWTSIVAGASLLWVALNWFTGTRRSIRIIFGLEVKQYRNALLLKLRDLSLAVAFFLAILVSASLTLLSSNVADSLLSWLGVDSDSWFFGTMGSLLRYGAMYAFDVLVLIAMHRFLAEVRVPRWSLLRGCALGGLGLLGLKILGAALLGGASSNALLATFAVFIGLLLWFNFICRVLLLTAAWISVGQHPSFGLPVEGEGAGATLLG</sequence>
<proteinExistence type="predicted"/>
<reference evidence="8 9" key="1">
    <citation type="submission" date="2022-04" db="EMBL/GenBank/DDBJ databases">
        <title>Leucobacter sp. isolated from rhizosphere of onion.</title>
        <authorList>
            <person name="Won M."/>
            <person name="Lee C.-M."/>
            <person name="Woen H.-Y."/>
            <person name="Kwon S.-W."/>
        </authorList>
    </citation>
    <scope>NUCLEOTIDE SEQUENCE [LARGE SCALE GENOMIC DNA]</scope>
    <source>
        <strain evidence="8 9">H25R-14</strain>
    </source>
</reference>
<evidence type="ECO:0000256" key="7">
    <source>
        <dbReference type="SAM" id="Phobius"/>
    </source>
</evidence>
<evidence type="ECO:0000313" key="9">
    <source>
        <dbReference type="Proteomes" id="UP000831775"/>
    </source>
</evidence>
<comment type="subcellular location">
    <subcellularLocation>
        <location evidence="1">Cell membrane</location>
        <topology evidence="1">Multi-pass membrane protein</topology>
    </subcellularLocation>
</comment>
<dbReference type="Pfam" id="PF03631">
    <property type="entry name" value="Virul_fac_BrkB"/>
    <property type="match status" value="1"/>
</dbReference>
<feature type="transmembrane region" description="Helical" evidence="7">
    <location>
        <begin position="124"/>
        <end position="144"/>
    </location>
</feature>
<keyword evidence="4 7" id="KW-1133">Transmembrane helix</keyword>
<evidence type="ECO:0000313" key="8">
    <source>
        <dbReference type="EMBL" id="UOQ59812.1"/>
    </source>
</evidence>
<keyword evidence="9" id="KW-1185">Reference proteome</keyword>
<keyword evidence="2" id="KW-1003">Cell membrane</keyword>
<feature type="region of interest" description="Disordered" evidence="6">
    <location>
        <begin position="1"/>
        <end position="23"/>
    </location>
</feature>
<feature type="transmembrane region" description="Helical" evidence="7">
    <location>
        <begin position="279"/>
        <end position="302"/>
    </location>
</feature>